<sequence>MEVRTFARYLRGLAALLDARQGWYGVFVTRDPEGMRACFEGVELPPWDVVESLLQDLAGLRGDGFAAREPARAAALYTAAVTAYDRRPGGRTALGVRLELMLREREAAAHRLRAAGAREAAHGPDGPEAVAWARDDHARATARCAEIRRRLTALGSPMPAPASATGTAPASVEGPTPSPGSAAAPAGAGPGAGTASRRTRGRPRGARFAGLDLEDETSTSPASSSLPVMPLTPSAAPALRGARFGAAPAREAGPAPRTTDPGPAAVRAAEQAVGLLLRLRAEGRGGEAHAVLCEMARRPAVHLPVCVSALHRAGLAADRATLLWEVSSLPPAALAAAAGALAAAGRDDDWRQVLRQGVARPAAEVADAVAALDEAGPGPQAQVLLGAFVRVRTPQDVARVAQGRPRHLVTRLLAAAREVSAARERDLAHALRAAGIAVP</sequence>
<name>A0A5J6F4X4_9ACTN</name>
<organism evidence="2 3">
    <name type="scientific">Streptomyces nitrosporeus</name>
    <dbReference type="NCBI Taxonomy" id="28894"/>
    <lineage>
        <taxon>Bacteria</taxon>
        <taxon>Bacillati</taxon>
        <taxon>Actinomycetota</taxon>
        <taxon>Actinomycetes</taxon>
        <taxon>Kitasatosporales</taxon>
        <taxon>Streptomycetaceae</taxon>
        <taxon>Streptomyces</taxon>
    </lineage>
</organism>
<evidence type="ECO:0008006" key="4">
    <source>
        <dbReference type="Google" id="ProtNLM"/>
    </source>
</evidence>
<evidence type="ECO:0000256" key="1">
    <source>
        <dbReference type="SAM" id="MobiDB-lite"/>
    </source>
</evidence>
<keyword evidence="3" id="KW-1185">Reference proteome</keyword>
<gene>
    <name evidence="2" type="ORF">CP967_04430</name>
</gene>
<evidence type="ECO:0000313" key="3">
    <source>
        <dbReference type="Proteomes" id="UP000326178"/>
    </source>
</evidence>
<dbReference type="OrthoDB" id="4336488at2"/>
<dbReference type="Proteomes" id="UP000326178">
    <property type="component" value="Chromosome"/>
</dbReference>
<accession>A0A5J6F4X4</accession>
<protein>
    <recommendedName>
        <fullName evidence="4">UL36 very large tegument protein</fullName>
    </recommendedName>
</protein>
<reference evidence="2 3" key="1">
    <citation type="submission" date="2017-09" db="EMBL/GenBank/DDBJ databases">
        <authorList>
            <person name="Lee N."/>
            <person name="Cho B.-K."/>
        </authorList>
    </citation>
    <scope>NUCLEOTIDE SEQUENCE [LARGE SCALE GENOMIC DNA]</scope>
    <source>
        <strain evidence="2 3">ATCC 12769</strain>
    </source>
</reference>
<feature type="region of interest" description="Disordered" evidence="1">
    <location>
        <begin position="155"/>
        <end position="234"/>
    </location>
</feature>
<evidence type="ECO:0000313" key="2">
    <source>
        <dbReference type="EMBL" id="QEU71301.1"/>
    </source>
</evidence>
<proteinExistence type="predicted"/>
<dbReference type="AlphaFoldDB" id="A0A5J6F4X4"/>
<dbReference type="KEGG" id="snk:CP967_04430"/>
<dbReference type="EMBL" id="CP023702">
    <property type="protein sequence ID" value="QEU71301.1"/>
    <property type="molecule type" value="Genomic_DNA"/>
</dbReference>
<feature type="compositionally biased region" description="Low complexity" evidence="1">
    <location>
        <begin position="155"/>
        <end position="187"/>
    </location>
</feature>